<name>A0A6C0G131_9BACL</name>
<feature type="domain" description="ABC transmembrane type-1" evidence="8">
    <location>
        <begin position="95"/>
        <end position="290"/>
    </location>
</feature>
<proteinExistence type="inferred from homology"/>
<organism evidence="9 10">
    <name type="scientific">Paenibacillus lycopersici</name>
    <dbReference type="NCBI Taxonomy" id="2704462"/>
    <lineage>
        <taxon>Bacteria</taxon>
        <taxon>Bacillati</taxon>
        <taxon>Bacillota</taxon>
        <taxon>Bacilli</taxon>
        <taxon>Bacillales</taxon>
        <taxon>Paenibacillaceae</taxon>
        <taxon>Paenibacillus</taxon>
    </lineage>
</organism>
<dbReference type="PROSITE" id="PS50928">
    <property type="entry name" value="ABC_TM1"/>
    <property type="match status" value="1"/>
</dbReference>
<evidence type="ECO:0000256" key="7">
    <source>
        <dbReference type="RuleBase" id="RU363032"/>
    </source>
</evidence>
<dbReference type="RefSeq" id="WP_162359536.1">
    <property type="nucleotide sequence ID" value="NZ_CP048209.1"/>
</dbReference>
<dbReference type="GO" id="GO:0055085">
    <property type="term" value="P:transmembrane transport"/>
    <property type="evidence" value="ECO:0007669"/>
    <property type="project" value="InterPro"/>
</dbReference>
<dbReference type="Proteomes" id="UP000476064">
    <property type="component" value="Chromosome"/>
</dbReference>
<feature type="transmembrane region" description="Helical" evidence="7">
    <location>
        <begin position="286"/>
        <end position="305"/>
    </location>
</feature>
<evidence type="ECO:0000259" key="8">
    <source>
        <dbReference type="PROSITE" id="PS50928"/>
    </source>
</evidence>
<reference evidence="9 10" key="1">
    <citation type="submission" date="2020-01" db="EMBL/GenBank/DDBJ databases">
        <title>Paenibacillus sp. nov., isolated from tomato rhizosphere.</title>
        <authorList>
            <person name="Weon H.-Y."/>
            <person name="Lee S.A."/>
        </authorList>
    </citation>
    <scope>NUCLEOTIDE SEQUENCE [LARGE SCALE GENOMIC DNA]</scope>
    <source>
        <strain evidence="9 10">12200R-189</strain>
    </source>
</reference>
<evidence type="ECO:0000256" key="5">
    <source>
        <dbReference type="ARBA" id="ARBA00022989"/>
    </source>
</evidence>
<protein>
    <submittedName>
        <fullName evidence="9">Carbohydrate ABC transporter permease</fullName>
    </submittedName>
</protein>
<gene>
    <name evidence="9" type="ORF">GXP70_26145</name>
</gene>
<dbReference type="InterPro" id="IPR000515">
    <property type="entry name" value="MetI-like"/>
</dbReference>
<feature type="transmembrane region" description="Helical" evidence="7">
    <location>
        <begin position="33"/>
        <end position="58"/>
    </location>
</feature>
<dbReference type="KEGG" id="plyc:GXP70_26145"/>
<dbReference type="EMBL" id="CP048209">
    <property type="protein sequence ID" value="QHT63106.1"/>
    <property type="molecule type" value="Genomic_DNA"/>
</dbReference>
<accession>A0A6C0G131</accession>
<sequence>MSITTAQAPAAAAGASNPRKAKRINSISSGSNLVVNVFFILYSIACLFPILLVISASLSDENAITLHGYSIIPKVWSTAAYHYLSYDMHKIMLGYGISIATTIIGSIAGMLMTALYAYPLSRMDFQFRGFFSFFIFFTMIFGGGLVPSYLVYSNILHLKDTLFALIIPGLLMSAFLVLTTRTFFQQTIHPSILESAQIDGAGEFRIFFGIVLPLSLPVMATIGLFYTLGYWNDWFNSLVYINNDKMVNLQYMMYRVMRNLQFLQSNAQSNTAVGAQEIAKIPSETVRMAMCIVGMGPIVLAYPFFQRYFVAGLTVGAVKG</sequence>
<dbReference type="InterPro" id="IPR035906">
    <property type="entry name" value="MetI-like_sf"/>
</dbReference>
<dbReference type="Pfam" id="PF00528">
    <property type="entry name" value="BPD_transp_1"/>
    <property type="match status" value="1"/>
</dbReference>
<feature type="transmembrane region" description="Helical" evidence="7">
    <location>
        <begin position="93"/>
        <end position="118"/>
    </location>
</feature>
<dbReference type="AlphaFoldDB" id="A0A6C0G131"/>
<evidence type="ECO:0000313" key="9">
    <source>
        <dbReference type="EMBL" id="QHT63106.1"/>
    </source>
</evidence>
<dbReference type="GO" id="GO:0005886">
    <property type="term" value="C:plasma membrane"/>
    <property type="evidence" value="ECO:0007669"/>
    <property type="project" value="UniProtKB-SubCell"/>
</dbReference>
<comment type="subcellular location">
    <subcellularLocation>
        <location evidence="1 7">Cell membrane</location>
        <topology evidence="1 7">Multi-pass membrane protein</topology>
    </subcellularLocation>
</comment>
<feature type="transmembrane region" description="Helical" evidence="7">
    <location>
        <begin position="162"/>
        <end position="184"/>
    </location>
</feature>
<dbReference type="SUPFAM" id="SSF161098">
    <property type="entry name" value="MetI-like"/>
    <property type="match status" value="1"/>
</dbReference>
<comment type="similarity">
    <text evidence="7">Belongs to the binding-protein-dependent transport system permease family.</text>
</comment>
<evidence type="ECO:0000256" key="6">
    <source>
        <dbReference type="ARBA" id="ARBA00023136"/>
    </source>
</evidence>
<keyword evidence="5 7" id="KW-1133">Transmembrane helix</keyword>
<keyword evidence="10" id="KW-1185">Reference proteome</keyword>
<evidence type="ECO:0000256" key="1">
    <source>
        <dbReference type="ARBA" id="ARBA00004651"/>
    </source>
</evidence>
<evidence type="ECO:0000256" key="3">
    <source>
        <dbReference type="ARBA" id="ARBA00022475"/>
    </source>
</evidence>
<keyword evidence="3" id="KW-1003">Cell membrane</keyword>
<dbReference type="CDD" id="cd06261">
    <property type="entry name" value="TM_PBP2"/>
    <property type="match status" value="1"/>
</dbReference>
<feature type="transmembrane region" description="Helical" evidence="7">
    <location>
        <begin position="204"/>
        <end position="228"/>
    </location>
</feature>
<keyword evidence="6 7" id="KW-0472">Membrane</keyword>
<keyword evidence="4 7" id="KW-0812">Transmembrane</keyword>
<evidence type="ECO:0000256" key="4">
    <source>
        <dbReference type="ARBA" id="ARBA00022692"/>
    </source>
</evidence>
<dbReference type="PANTHER" id="PTHR43744">
    <property type="entry name" value="ABC TRANSPORTER PERMEASE PROTEIN MG189-RELATED-RELATED"/>
    <property type="match status" value="1"/>
</dbReference>
<dbReference type="PANTHER" id="PTHR43744:SF9">
    <property type="entry name" value="POLYGALACTURONAN_RHAMNOGALACTURONAN TRANSPORT SYSTEM PERMEASE PROTEIN YTCP"/>
    <property type="match status" value="1"/>
</dbReference>
<dbReference type="Gene3D" id="1.10.3720.10">
    <property type="entry name" value="MetI-like"/>
    <property type="match status" value="1"/>
</dbReference>
<keyword evidence="2 7" id="KW-0813">Transport</keyword>
<evidence type="ECO:0000256" key="2">
    <source>
        <dbReference type="ARBA" id="ARBA00022448"/>
    </source>
</evidence>
<evidence type="ECO:0000313" key="10">
    <source>
        <dbReference type="Proteomes" id="UP000476064"/>
    </source>
</evidence>
<feature type="transmembrane region" description="Helical" evidence="7">
    <location>
        <begin position="130"/>
        <end position="150"/>
    </location>
</feature>